<dbReference type="SUPFAM" id="SSF49265">
    <property type="entry name" value="Fibronectin type III"/>
    <property type="match status" value="1"/>
</dbReference>
<dbReference type="Pfam" id="PF00041">
    <property type="entry name" value="fn3"/>
    <property type="match status" value="1"/>
</dbReference>
<dbReference type="SUPFAM" id="SSF55486">
    <property type="entry name" value="Metalloproteases ('zincins'), catalytic domain"/>
    <property type="match status" value="1"/>
</dbReference>
<dbReference type="InterPro" id="IPR003961">
    <property type="entry name" value="FN3_dom"/>
</dbReference>
<dbReference type="Gene3D" id="2.60.40.10">
    <property type="entry name" value="Immunoglobulins"/>
    <property type="match status" value="1"/>
</dbReference>
<dbReference type="InterPro" id="IPR036116">
    <property type="entry name" value="FN3_sf"/>
</dbReference>
<reference evidence="2" key="1">
    <citation type="submission" date="2014-05" db="EMBL/GenBank/DDBJ databases">
        <title>Key roles for freshwater Actinobacteria revealed by deep metagenomic sequencing.</title>
        <authorList>
            <person name="Ghai R."/>
            <person name="Mizuno C.M."/>
            <person name="Picazo A."/>
            <person name="Camacho A."/>
            <person name="Rodriguez-Valera F."/>
        </authorList>
    </citation>
    <scope>NUCLEOTIDE SEQUENCE</scope>
</reference>
<dbReference type="SUPFAM" id="SSF89372">
    <property type="entry name" value="Fucose-specific lectin"/>
    <property type="match status" value="1"/>
</dbReference>
<dbReference type="AlphaFoldDB" id="A0A094PU02"/>
<proteinExistence type="predicted"/>
<organism evidence="2">
    <name type="scientific">freshwater metagenome</name>
    <dbReference type="NCBI Taxonomy" id="449393"/>
    <lineage>
        <taxon>unclassified sequences</taxon>
        <taxon>metagenomes</taxon>
        <taxon>ecological metagenomes</taxon>
    </lineage>
</organism>
<protein>
    <recommendedName>
        <fullName evidence="1">Fibronectin type-III domain-containing protein</fullName>
    </recommendedName>
</protein>
<dbReference type="PROSITE" id="PS50853">
    <property type="entry name" value="FN3"/>
    <property type="match status" value="1"/>
</dbReference>
<gene>
    <name evidence="2" type="ORF">GM50_19315</name>
</gene>
<dbReference type="Gene3D" id="3.40.390.10">
    <property type="entry name" value="Collagenase (Catalytic Domain)"/>
    <property type="match status" value="1"/>
</dbReference>
<dbReference type="SMART" id="SM00060">
    <property type="entry name" value="FN3"/>
    <property type="match status" value="1"/>
</dbReference>
<dbReference type="InterPro" id="IPR013783">
    <property type="entry name" value="Ig-like_fold"/>
</dbReference>
<comment type="caution">
    <text evidence="2">The sequence shown here is derived from an EMBL/GenBank/DDBJ whole genome shotgun (WGS) entry which is preliminary data.</text>
</comment>
<name>A0A094PU02_9ZZZZ</name>
<sequence length="793" mass="85405">MRAGTFRTPRLRLVLLAVPVVLALLATLTPYASAQSLYRYAPATQWGYTYAAPATNITKGSIPKSANLEKQSTINVNYNNFPDWAKRELQLAVDIWAANFQSKVPVTIDATWSSSQSIAILGSARPGGYFAGFSGAPDPSLWYPSALANALAGKDLDVRSAELIINVNSRGSWNRRGDGAPTTSEYDLKSVFIHEMGHGLGFLSNDSFDSYLGYGSIEQPTPFDAYAQTAYGRRLADLPSPSLELGKALRSTLVWAGAQGVAANGGVKPLLYTPSTYEDGSSVSHLDEITFADNELDRVMTPNLEAGEVFLGPGPLLLAMMADMRVKPPVGIATELPTTVRNAQAVIGDGSAIVKWDPPTNLRTAQVTAYTVKNLKTGSEKSSTTSPIVMGGLKNGTAYTFSISANNSLGSSTPAVTEPVTPRPAWQSTIIDPNVEPTHISTTTWNKKPVIVYSNGVNGILKMSIWDGRFWRRTTIDGAGGTNRTSHEITSPISLCLSGVGASQKLHMFYADGVDKDLRHAIYDGKKVTVEIVDGNGPTINKYEDPNRVRTASDVSISNACVVTPTGIQVFYRDESQGVLLGAFKLNTSSKWVYEQVDGDRKTDGRTTGDVAFHLAAGFDGKKTYVLYDSVLVINQKKEATSGAIRLATRTDIDPTKWVYRTLEESSDSLAMTGYDVALSVSTKGAFAMWLGSSTVTIPKPNQIRTALIETNLTVKDFDTSNFGTPNRWIRTNGSSALFNCEDRLCLIEFSTKKISLITRSTVATGISGKWITVGGKTSVVANIDGNLAIAKP</sequence>
<dbReference type="EMBL" id="JNSK01000123">
    <property type="protein sequence ID" value="KGA14617.1"/>
    <property type="molecule type" value="Genomic_DNA"/>
</dbReference>
<feature type="domain" description="Fibronectin type-III" evidence="1">
    <location>
        <begin position="336"/>
        <end position="425"/>
    </location>
</feature>
<accession>A0A094PU02</accession>
<dbReference type="CDD" id="cd00063">
    <property type="entry name" value="FN3"/>
    <property type="match status" value="1"/>
</dbReference>
<dbReference type="InterPro" id="IPR024079">
    <property type="entry name" value="MetalloPept_cat_dom_sf"/>
</dbReference>
<evidence type="ECO:0000313" key="2">
    <source>
        <dbReference type="EMBL" id="KGA14617.1"/>
    </source>
</evidence>
<dbReference type="GO" id="GO:0008237">
    <property type="term" value="F:metallopeptidase activity"/>
    <property type="evidence" value="ECO:0007669"/>
    <property type="project" value="InterPro"/>
</dbReference>
<evidence type="ECO:0000259" key="1">
    <source>
        <dbReference type="PROSITE" id="PS50853"/>
    </source>
</evidence>